<gene>
    <name evidence="1" type="ORF">GGQ68_004173</name>
</gene>
<accession>A0A7W6DS49</accession>
<evidence type="ECO:0000313" key="2">
    <source>
        <dbReference type="Proteomes" id="UP000541426"/>
    </source>
</evidence>
<reference evidence="1 2" key="1">
    <citation type="submission" date="2020-08" db="EMBL/GenBank/DDBJ databases">
        <title>Genomic Encyclopedia of Type Strains, Phase IV (KMG-IV): sequencing the most valuable type-strain genomes for metagenomic binning, comparative biology and taxonomic classification.</title>
        <authorList>
            <person name="Goeker M."/>
        </authorList>
    </citation>
    <scope>NUCLEOTIDE SEQUENCE [LARGE SCALE GENOMIC DNA]</scope>
    <source>
        <strain evidence="1 2">DSM 102235</strain>
    </source>
</reference>
<sequence>MTQGRPIGASSFEIYLNKRTQNGRPARFLITIGNRVVAIILHRYLPHKSVNSVSGLRARISEQKAKSHIQGQRTAVDLVGFLISQLGLRDTRFTCVSEAPNTALKAFSTRPTQDEQLIF</sequence>
<comment type="caution">
    <text evidence="1">The sequence shown here is derived from an EMBL/GenBank/DDBJ whole genome shotgun (WGS) entry which is preliminary data.</text>
</comment>
<protein>
    <submittedName>
        <fullName evidence="1">Uncharacterized protein</fullName>
    </submittedName>
</protein>
<name>A0A7W6DS49_9RHOB</name>
<keyword evidence="2" id="KW-1185">Reference proteome</keyword>
<dbReference type="AlphaFoldDB" id="A0A7W6DS49"/>
<organism evidence="1 2">
    <name type="scientific">Sagittula marina</name>
    <dbReference type="NCBI Taxonomy" id="943940"/>
    <lineage>
        <taxon>Bacteria</taxon>
        <taxon>Pseudomonadati</taxon>
        <taxon>Pseudomonadota</taxon>
        <taxon>Alphaproteobacteria</taxon>
        <taxon>Rhodobacterales</taxon>
        <taxon>Roseobacteraceae</taxon>
        <taxon>Sagittula</taxon>
    </lineage>
</organism>
<dbReference type="Proteomes" id="UP000541426">
    <property type="component" value="Unassembled WGS sequence"/>
</dbReference>
<proteinExistence type="predicted"/>
<dbReference type="EMBL" id="JACIEJ010000013">
    <property type="protein sequence ID" value="MBB3987819.1"/>
    <property type="molecule type" value="Genomic_DNA"/>
</dbReference>
<evidence type="ECO:0000313" key="1">
    <source>
        <dbReference type="EMBL" id="MBB3987819.1"/>
    </source>
</evidence>